<evidence type="ECO:0000313" key="15">
    <source>
        <dbReference type="EMBL" id="ADE35646.1"/>
    </source>
</evidence>
<dbReference type="CDD" id="cd16922">
    <property type="entry name" value="HATPase_EvgS-ArcB-TorS-like"/>
    <property type="match status" value="1"/>
</dbReference>
<dbReference type="InterPro" id="IPR003594">
    <property type="entry name" value="HATPase_dom"/>
</dbReference>
<organism evidence="15 16">
    <name type="scientific">Methanohalophilus mahii (strain ATCC 35705 / DSM 5219 / SLP)</name>
    <dbReference type="NCBI Taxonomy" id="547558"/>
    <lineage>
        <taxon>Archaea</taxon>
        <taxon>Methanobacteriati</taxon>
        <taxon>Methanobacteriota</taxon>
        <taxon>Stenosarchaea group</taxon>
        <taxon>Methanomicrobia</taxon>
        <taxon>Methanosarcinales</taxon>
        <taxon>Methanosarcinaceae</taxon>
        <taxon>Methanohalophilus</taxon>
    </lineage>
</organism>
<dbReference type="SMART" id="SM00086">
    <property type="entry name" value="PAC"/>
    <property type="match status" value="2"/>
</dbReference>
<dbReference type="AlphaFoldDB" id="D5E8Z5"/>
<dbReference type="Pfam" id="PF02518">
    <property type="entry name" value="HATPase_c"/>
    <property type="match status" value="1"/>
</dbReference>
<dbReference type="PRINTS" id="PR00344">
    <property type="entry name" value="BCTRLSENSOR"/>
</dbReference>
<keyword evidence="4" id="KW-1003">Cell membrane</keyword>
<dbReference type="GO" id="GO:0005886">
    <property type="term" value="C:plasma membrane"/>
    <property type="evidence" value="ECO:0007669"/>
    <property type="project" value="UniProtKB-SubCell"/>
</dbReference>
<evidence type="ECO:0000256" key="11">
    <source>
        <dbReference type="ARBA" id="ARBA00023136"/>
    </source>
</evidence>
<evidence type="ECO:0000256" key="1">
    <source>
        <dbReference type="ARBA" id="ARBA00000085"/>
    </source>
</evidence>
<keyword evidence="16" id="KW-1185">Reference proteome</keyword>
<dbReference type="SUPFAM" id="SSF55785">
    <property type="entry name" value="PYP-like sensor domain (PAS domain)"/>
    <property type="match status" value="2"/>
</dbReference>
<dbReference type="PANTHER" id="PTHR43047">
    <property type="entry name" value="TWO-COMPONENT HISTIDINE PROTEIN KINASE"/>
    <property type="match status" value="1"/>
</dbReference>
<evidence type="ECO:0000256" key="9">
    <source>
        <dbReference type="ARBA" id="ARBA00022840"/>
    </source>
</evidence>
<dbReference type="EMBL" id="CP001994">
    <property type="protein sequence ID" value="ADE35646.1"/>
    <property type="molecule type" value="Genomic_DNA"/>
</dbReference>
<evidence type="ECO:0000256" key="10">
    <source>
        <dbReference type="ARBA" id="ARBA00023012"/>
    </source>
</evidence>
<dbReference type="HOGENOM" id="CLU_000445_114_71_2"/>
<dbReference type="Proteomes" id="UP000001059">
    <property type="component" value="Chromosome"/>
</dbReference>
<dbReference type="InterPro" id="IPR001610">
    <property type="entry name" value="PAC"/>
</dbReference>
<evidence type="ECO:0000256" key="2">
    <source>
        <dbReference type="ARBA" id="ARBA00004236"/>
    </source>
</evidence>
<dbReference type="SUPFAM" id="SSF55874">
    <property type="entry name" value="ATPase domain of HSP90 chaperone/DNA topoisomerase II/histidine kinase"/>
    <property type="match status" value="1"/>
</dbReference>
<keyword evidence="8 15" id="KW-0418">Kinase</keyword>
<dbReference type="Gene3D" id="1.10.287.130">
    <property type="match status" value="1"/>
</dbReference>
<dbReference type="InterPro" id="IPR005467">
    <property type="entry name" value="His_kinase_dom"/>
</dbReference>
<keyword evidence="6" id="KW-0808">Transferase</keyword>
<dbReference type="NCBIfam" id="TIGR00229">
    <property type="entry name" value="sensory_box"/>
    <property type="match status" value="2"/>
</dbReference>
<dbReference type="SMART" id="SM00387">
    <property type="entry name" value="HATPase_c"/>
    <property type="match status" value="1"/>
</dbReference>
<dbReference type="SMART" id="SM00388">
    <property type="entry name" value="HisKA"/>
    <property type="match status" value="1"/>
</dbReference>
<keyword evidence="7" id="KW-0547">Nucleotide-binding</keyword>
<evidence type="ECO:0000256" key="7">
    <source>
        <dbReference type="ARBA" id="ARBA00022741"/>
    </source>
</evidence>
<dbReference type="Pfam" id="PF13426">
    <property type="entry name" value="PAS_9"/>
    <property type="match status" value="1"/>
</dbReference>
<dbReference type="GO" id="GO:0000155">
    <property type="term" value="F:phosphorelay sensor kinase activity"/>
    <property type="evidence" value="ECO:0007669"/>
    <property type="project" value="InterPro"/>
</dbReference>
<dbReference type="GO" id="GO:0005524">
    <property type="term" value="F:ATP binding"/>
    <property type="evidence" value="ECO:0007669"/>
    <property type="project" value="UniProtKB-KW"/>
</dbReference>
<name>D5E8Z5_METMS</name>
<feature type="domain" description="PAC" evidence="14">
    <location>
        <begin position="306"/>
        <end position="359"/>
    </location>
</feature>
<dbReference type="InterPro" id="IPR035965">
    <property type="entry name" value="PAS-like_dom_sf"/>
</dbReference>
<dbReference type="InterPro" id="IPR003661">
    <property type="entry name" value="HisK_dim/P_dom"/>
</dbReference>
<keyword evidence="11" id="KW-0472">Membrane</keyword>
<dbReference type="InterPro" id="IPR036890">
    <property type="entry name" value="HATPase_C_sf"/>
</dbReference>
<evidence type="ECO:0000256" key="5">
    <source>
        <dbReference type="ARBA" id="ARBA00022553"/>
    </source>
</evidence>
<dbReference type="InterPro" id="IPR036097">
    <property type="entry name" value="HisK_dim/P_sf"/>
</dbReference>
<protein>
    <recommendedName>
        <fullName evidence="3">histidine kinase</fullName>
        <ecNumber evidence="3">2.7.13.3</ecNumber>
    </recommendedName>
</protein>
<dbReference type="InterPro" id="IPR013655">
    <property type="entry name" value="PAS_fold_3"/>
</dbReference>
<dbReference type="FunFam" id="1.10.287.130:FF:000038">
    <property type="entry name" value="Sensory transduction histidine kinase"/>
    <property type="match status" value="1"/>
</dbReference>
<dbReference type="PROSITE" id="PS50109">
    <property type="entry name" value="HIS_KIN"/>
    <property type="match status" value="1"/>
</dbReference>
<dbReference type="SUPFAM" id="SSF47384">
    <property type="entry name" value="Homodimeric domain of signal transducing histidine kinase"/>
    <property type="match status" value="1"/>
</dbReference>
<dbReference type="Gene3D" id="3.30.450.20">
    <property type="entry name" value="PAS domain"/>
    <property type="match status" value="2"/>
</dbReference>
<dbReference type="EC" id="2.7.13.3" evidence="3"/>
<gene>
    <name evidence="15" type="ordered locus">Mmah_0110</name>
</gene>
<proteinExistence type="predicted"/>
<evidence type="ECO:0000256" key="6">
    <source>
        <dbReference type="ARBA" id="ARBA00022679"/>
    </source>
</evidence>
<dbReference type="InterPro" id="IPR000014">
    <property type="entry name" value="PAS"/>
</dbReference>
<dbReference type="CDD" id="cd00082">
    <property type="entry name" value="HisKA"/>
    <property type="match status" value="1"/>
</dbReference>
<dbReference type="KEGG" id="mmh:Mmah_0110"/>
<evidence type="ECO:0000313" key="16">
    <source>
        <dbReference type="Proteomes" id="UP000001059"/>
    </source>
</evidence>
<dbReference type="Pfam" id="PF00512">
    <property type="entry name" value="HisKA"/>
    <property type="match status" value="1"/>
</dbReference>
<keyword evidence="9" id="KW-0067">ATP-binding</keyword>
<comment type="subcellular location">
    <subcellularLocation>
        <location evidence="2">Cell membrane</location>
    </subcellularLocation>
</comment>
<evidence type="ECO:0000256" key="8">
    <source>
        <dbReference type="ARBA" id="ARBA00022777"/>
    </source>
</evidence>
<evidence type="ECO:0000259" key="12">
    <source>
        <dbReference type="PROSITE" id="PS50109"/>
    </source>
</evidence>
<dbReference type="Pfam" id="PF08447">
    <property type="entry name" value="PAS_3"/>
    <property type="match status" value="1"/>
</dbReference>
<reference evidence="15 16" key="1">
    <citation type="submission" date="2010-03" db="EMBL/GenBank/DDBJ databases">
        <title>The complete genome of Methanohalophilus mahii DSM 5219.</title>
        <authorList>
            <consortium name="US DOE Joint Genome Institute (JGI-PGF)"/>
            <person name="Lucas S."/>
            <person name="Copeland A."/>
            <person name="Lapidus A."/>
            <person name="Glavina del Rio T."/>
            <person name="Dalin E."/>
            <person name="Tice H."/>
            <person name="Bruce D."/>
            <person name="Goodwin L."/>
            <person name="Pitluck S."/>
            <person name="Kyrpides N."/>
            <person name="Mavromatis K."/>
            <person name="Ivanova N."/>
            <person name="Lykidis A."/>
            <person name="Saunders E."/>
            <person name="Brettin T."/>
            <person name="Detter J.C."/>
            <person name="Han C."/>
            <person name="Land M."/>
            <person name="Hauser L."/>
            <person name="Markowitz V."/>
            <person name="Cheng J.-F."/>
            <person name="Hugenholtz P."/>
            <person name="Woyke T."/>
            <person name="Wu D."/>
            <person name="Spring S."/>
            <person name="Schneider S."/>
            <person name="Schroeder M."/>
            <person name="Klenk H.-P."/>
            <person name="Eisen J.A."/>
        </authorList>
    </citation>
    <scope>NUCLEOTIDE SEQUENCE [LARGE SCALE GENOMIC DNA]</scope>
    <source>
        <strain evidence="16">ATCC 35705 / DSM 5219 / SLP</strain>
    </source>
</reference>
<comment type="catalytic activity">
    <reaction evidence="1">
        <text>ATP + protein L-histidine = ADP + protein N-phospho-L-histidine.</text>
        <dbReference type="EC" id="2.7.13.3"/>
    </reaction>
</comment>
<evidence type="ECO:0000256" key="4">
    <source>
        <dbReference type="ARBA" id="ARBA00022475"/>
    </source>
</evidence>
<feature type="domain" description="PAS" evidence="13">
    <location>
        <begin position="230"/>
        <end position="302"/>
    </location>
</feature>
<accession>D5E8Z5</accession>
<feature type="domain" description="Histidine kinase" evidence="12">
    <location>
        <begin position="377"/>
        <end position="596"/>
    </location>
</feature>
<dbReference type="InterPro" id="IPR004358">
    <property type="entry name" value="Sig_transdc_His_kin-like_C"/>
</dbReference>
<dbReference type="Gene3D" id="3.30.565.10">
    <property type="entry name" value="Histidine kinase-like ATPase, C-terminal domain"/>
    <property type="match status" value="1"/>
</dbReference>
<dbReference type="STRING" id="547558.Mmah_0110"/>
<feature type="domain" description="PAS" evidence="13">
    <location>
        <begin position="100"/>
        <end position="138"/>
    </location>
</feature>
<dbReference type="SMART" id="SM00091">
    <property type="entry name" value="PAS"/>
    <property type="match status" value="2"/>
</dbReference>
<keyword evidence="10" id="KW-0902">Two-component regulatory system</keyword>
<evidence type="ECO:0000259" key="14">
    <source>
        <dbReference type="PROSITE" id="PS50113"/>
    </source>
</evidence>
<dbReference type="InterPro" id="IPR000700">
    <property type="entry name" value="PAS-assoc_C"/>
</dbReference>
<dbReference type="PROSITE" id="PS50113">
    <property type="entry name" value="PAC"/>
    <property type="match status" value="1"/>
</dbReference>
<dbReference type="CDD" id="cd00130">
    <property type="entry name" value="PAS"/>
    <property type="match status" value="1"/>
</dbReference>
<dbReference type="FunFam" id="3.30.565.10:FF:000023">
    <property type="entry name" value="PAS domain-containing sensor histidine kinase"/>
    <property type="match status" value="1"/>
</dbReference>
<sequence>MRGGEALRCLHHLDDPKGCGYGPYCGECIVRNTVLDTFETGNPHYMMETTLPFSVDGNEKEMTLLVSTELLSIEEEEPHVLVSILDITERKDMEKELKISEKRFREIYSESPIPIEIYDSEGHLANANTSCLKLFGISDVAEVKDFNLFDDPNLPADTRAQLLAGQTVEYETVFDFELVKKLDLYKTNRSGSIHVNVKISALCTDCIDGYLVHVQDITKRKQAEEKVRQSEERLELALKGTRAGIWDWDVQTGKTYFDERWAEIVGYNPDELKPDIQTWIDLTHPKDYKRAEELLNKHFAGETENYECQLRMKHKNGHWVWIEDRGRVVEWSRDGKPKRMTGTHIDITDRKMAENAIIQSKVLAEQANRTKSEFLANMSHELRTPLNSIIGYSQILNQNPSGNLDEKELKYSHNILNSGEHLLELINSILDISKVEAGKMEYEPERVNLPETIDDIIGLVKPLAMKKSIDIRFINNSAIAKVWVDRVKFKQILHNLLSNAIKFTPEKGEVKIYLSTDDGTAQISVADTGIGIPAEKIEDIFDPFKQVNSSSSREYEGTGLGLALVKKYVEMHDGEIWVESEVGAGSTFTFTLSVKEVKG</sequence>
<dbReference type="GO" id="GO:0009927">
    <property type="term" value="F:histidine phosphotransfer kinase activity"/>
    <property type="evidence" value="ECO:0007669"/>
    <property type="project" value="TreeGrafter"/>
</dbReference>
<evidence type="ECO:0000259" key="13">
    <source>
        <dbReference type="PROSITE" id="PS50112"/>
    </source>
</evidence>
<dbReference type="PANTHER" id="PTHR43047:SF72">
    <property type="entry name" value="OSMOSENSING HISTIDINE PROTEIN KINASE SLN1"/>
    <property type="match status" value="1"/>
</dbReference>
<keyword evidence="5" id="KW-0597">Phosphoprotein</keyword>
<evidence type="ECO:0000256" key="3">
    <source>
        <dbReference type="ARBA" id="ARBA00012438"/>
    </source>
</evidence>
<dbReference type="PROSITE" id="PS50112">
    <property type="entry name" value="PAS"/>
    <property type="match status" value="2"/>
</dbReference>